<dbReference type="InterPro" id="IPR011990">
    <property type="entry name" value="TPR-like_helical_dom_sf"/>
</dbReference>
<comment type="similarity">
    <text evidence="2">Belongs to the SusD family.</text>
</comment>
<evidence type="ECO:0000259" key="7">
    <source>
        <dbReference type="Pfam" id="PF07980"/>
    </source>
</evidence>
<dbReference type="InterPro" id="IPR012944">
    <property type="entry name" value="SusD_RagB_dom"/>
</dbReference>
<feature type="domain" description="RagB/SusD" evidence="7">
    <location>
        <begin position="349"/>
        <end position="467"/>
    </location>
</feature>
<dbReference type="AlphaFoldDB" id="A0A5M4B5N5"/>
<evidence type="ECO:0000256" key="2">
    <source>
        <dbReference type="ARBA" id="ARBA00006275"/>
    </source>
</evidence>
<comment type="subcellular location">
    <subcellularLocation>
        <location evidence="1">Cell outer membrane</location>
    </subcellularLocation>
</comment>
<reference evidence="9 10" key="1">
    <citation type="submission" date="2019-10" db="EMBL/GenBank/DDBJ databases">
        <title>Prolixibacter strains distinguished by the presence of nitrate reductase genes were adept at nitrate-dependent anaerobic corrosion of metallic iron and carbon steel.</title>
        <authorList>
            <person name="Iino T."/>
            <person name="Shono N."/>
            <person name="Ito K."/>
            <person name="Nakamura R."/>
            <person name="Sueoka K."/>
            <person name="Harayama S."/>
            <person name="Ohkuma M."/>
        </authorList>
    </citation>
    <scope>NUCLEOTIDE SEQUENCE [LARGE SCALE GENOMIC DNA]</scope>
    <source>
        <strain evidence="9 10">JCM 13498</strain>
    </source>
</reference>
<dbReference type="Pfam" id="PF14322">
    <property type="entry name" value="SusD-like_3"/>
    <property type="match status" value="1"/>
</dbReference>
<dbReference type="Proteomes" id="UP000391834">
    <property type="component" value="Unassembled WGS sequence"/>
</dbReference>
<evidence type="ECO:0000313" key="10">
    <source>
        <dbReference type="Proteomes" id="UP000391834"/>
    </source>
</evidence>
<evidence type="ECO:0000256" key="1">
    <source>
        <dbReference type="ARBA" id="ARBA00004442"/>
    </source>
</evidence>
<feature type="chain" id="PRO_5024340988" evidence="6">
    <location>
        <begin position="22"/>
        <end position="468"/>
    </location>
</feature>
<dbReference type="InterPro" id="IPR033985">
    <property type="entry name" value="SusD-like_N"/>
</dbReference>
<sequence length="468" mass="53340">MIFKKNILPLLLLTVFLSACSDFVDIKTQGQLVPSQVDNYRYLLNNASELEYGPQFSSIASDDIELVDGSTQQQNLGSSDYYGWWGKVYTWQPEIYPLGNYQTDYSWNAMYNTIAYANTVIDEVMSSDGDESEKESLRAEAYVHRADAYLMLVNTYGKTYNASTADSDLGVPMVLSQTTSQSLVRASVKAVYEQIIKDLKNVIPYLPEKQVFNTLPSLPSAYGELARTYLYMDDYADANAYADSVLMYRNKLVDLASIDAVSTSTYPRGIHNPEILLLKIPYGGVLYPPTTLRLSDDLLSILGTTDQRYNLFTVPGNVVSSSYVAEDGRYFYLDYEMYEGRNIGPTVPEMYLIKAEYYARNGDPTGAMAWVNKLREKRFKPEDYVPMTATDASDALTKVINERRREFFGRMLRWWDMRRLAREGLYTKTLTRTFGGETYTLAPNSNRYVFPIPAYQIQLNPEIEQNPE</sequence>
<dbReference type="GO" id="GO:0009279">
    <property type="term" value="C:cell outer membrane"/>
    <property type="evidence" value="ECO:0007669"/>
    <property type="project" value="UniProtKB-SubCell"/>
</dbReference>
<keyword evidence="4" id="KW-0472">Membrane</keyword>
<keyword evidence="3 6" id="KW-0732">Signal</keyword>
<evidence type="ECO:0000256" key="5">
    <source>
        <dbReference type="ARBA" id="ARBA00023237"/>
    </source>
</evidence>
<evidence type="ECO:0000256" key="4">
    <source>
        <dbReference type="ARBA" id="ARBA00023136"/>
    </source>
</evidence>
<proteinExistence type="inferred from homology"/>
<evidence type="ECO:0000259" key="8">
    <source>
        <dbReference type="Pfam" id="PF14322"/>
    </source>
</evidence>
<feature type="signal peptide" evidence="6">
    <location>
        <begin position="1"/>
        <end position="21"/>
    </location>
</feature>
<dbReference type="SUPFAM" id="SSF48452">
    <property type="entry name" value="TPR-like"/>
    <property type="match status" value="1"/>
</dbReference>
<comment type="caution">
    <text evidence="9">The sequence shown here is derived from an EMBL/GenBank/DDBJ whole genome shotgun (WGS) entry which is preliminary data.</text>
</comment>
<feature type="domain" description="SusD-like N-terminal" evidence="8">
    <location>
        <begin position="82"/>
        <end position="230"/>
    </location>
</feature>
<name>A0A5M4B5N5_9BACT</name>
<protein>
    <submittedName>
        <fullName evidence="9">Glycan metabolism protein RagB</fullName>
    </submittedName>
</protein>
<dbReference type="RefSeq" id="WP_025865900.1">
    <property type="nucleotide sequence ID" value="NZ_BLAX01000001.1"/>
</dbReference>
<dbReference type="Pfam" id="PF07980">
    <property type="entry name" value="SusD_RagB"/>
    <property type="match status" value="1"/>
</dbReference>
<keyword evidence="10" id="KW-1185">Reference proteome</keyword>
<dbReference type="Gene3D" id="1.25.40.390">
    <property type="match status" value="1"/>
</dbReference>
<accession>A0A5M4B5N5</accession>
<dbReference type="EMBL" id="BLAX01000001">
    <property type="protein sequence ID" value="GET35201.1"/>
    <property type="molecule type" value="Genomic_DNA"/>
</dbReference>
<dbReference type="PROSITE" id="PS51257">
    <property type="entry name" value="PROKAR_LIPOPROTEIN"/>
    <property type="match status" value="1"/>
</dbReference>
<evidence type="ECO:0000256" key="3">
    <source>
        <dbReference type="ARBA" id="ARBA00022729"/>
    </source>
</evidence>
<organism evidence="9 10">
    <name type="scientific">Prolixibacter bellariivorans</name>
    <dbReference type="NCBI Taxonomy" id="314319"/>
    <lineage>
        <taxon>Bacteria</taxon>
        <taxon>Pseudomonadati</taxon>
        <taxon>Bacteroidota</taxon>
        <taxon>Bacteroidia</taxon>
        <taxon>Marinilabiliales</taxon>
        <taxon>Prolixibacteraceae</taxon>
        <taxon>Prolixibacter</taxon>
    </lineage>
</organism>
<evidence type="ECO:0000256" key="6">
    <source>
        <dbReference type="SAM" id="SignalP"/>
    </source>
</evidence>
<evidence type="ECO:0000313" key="9">
    <source>
        <dbReference type="EMBL" id="GET35201.1"/>
    </source>
</evidence>
<dbReference type="OrthoDB" id="729505at2"/>
<keyword evidence="5" id="KW-0998">Cell outer membrane</keyword>
<gene>
    <name evidence="9" type="ORF">PbJCM13498_40640</name>
</gene>